<keyword evidence="8" id="KW-0470">Melanin biosynthesis</keyword>
<evidence type="ECO:0000256" key="3">
    <source>
        <dbReference type="ARBA" id="ARBA00011906"/>
    </source>
</evidence>
<evidence type="ECO:0000256" key="5">
    <source>
        <dbReference type="ARBA" id="ARBA00023002"/>
    </source>
</evidence>
<dbReference type="Proteomes" id="UP000800093">
    <property type="component" value="Unassembled WGS sequence"/>
</dbReference>
<dbReference type="EMBL" id="ML986831">
    <property type="protein sequence ID" value="KAF2257857.1"/>
    <property type="molecule type" value="Genomic_DNA"/>
</dbReference>
<name>A0A9P4JVS4_9PLEO</name>
<evidence type="ECO:0000256" key="12">
    <source>
        <dbReference type="SAM" id="SignalP"/>
    </source>
</evidence>
<gene>
    <name evidence="14" type="ORF">CC78DRAFT_587886</name>
</gene>
<feature type="compositionally biased region" description="Basic and acidic residues" evidence="11">
    <location>
        <begin position="576"/>
        <end position="590"/>
    </location>
</feature>
<organism evidence="14 15">
    <name type="scientific">Lojkania enalia</name>
    <dbReference type="NCBI Taxonomy" id="147567"/>
    <lineage>
        <taxon>Eukaryota</taxon>
        <taxon>Fungi</taxon>
        <taxon>Dikarya</taxon>
        <taxon>Ascomycota</taxon>
        <taxon>Pezizomycotina</taxon>
        <taxon>Dothideomycetes</taxon>
        <taxon>Pleosporomycetidae</taxon>
        <taxon>Pleosporales</taxon>
        <taxon>Pleosporales incertae sedis</taxon>
        <taxon>Lojkania</taxon>
    </lineage>
</organism>
<evidence type="ECO:0000256" key="7">
    <source>
        <dbReference type="ARBA" id="ARBA00023033"/>
    </source>
</evidence>
<evidence type="ECO:0000256" key="2">
    <source>
        <dbReference type="ARBA" id="ARBA00009928"/>
    </source>
</evidence>
<evidence type="ECO:0000256" key="9">
    <source>
        <dbReference type="ARBA" id="ARBA00048233"/>
    </source>
</evidence>
<keyword evidence="4" id="KW-0479">Metal-binding</keyword>
<comment type="catalytic activity">
    <reaction evidence="9">
        <text>2 L-dopa + O2 = 2 L-dopaquinone + 2 H2O</text>
        <dbReference type="Rhea" id="RHEA:34287"/>
        <dbReference type="ChEBI" id="CHEBI:15377"/>
        <dbReference type="ChEBI" id="CHEBI:15379"/>
        <dbReference type="ChEBI" id="CHEBI:57504"/>
        <dbReference type="ChEBI" id="CHEBI:57924"/>
        <dbReference type="EC" id="1.14.18.1"/>
    </reaction>
</comment>
<sequence>MWLARFFLALLAASVVAGLPGKRYSNPPIEPDTENPSRPLTKGVSQRDPDGNPGVRREIHDMKSNFPDQWNLYILGLRSFQMMDQDDFLSFYQIAGIHGMPFKPWGGADGIEGKQTGYCPHINILFLHWHRPYLALYEQELYKHVSAVAKQFSPALIEKYTAAAKSFRIPYWDWALGEDTFDVPEFFITPTIEVLGFDGLAQRIPNPLHHFQFRRTIPGDFKEPWAHMNTTLRWPTDSTLNAESDQSSFIRDAKKNSRQAHEEVGKAFFSDVPGFNAFNHRIEDIHGWMHGSVGGYKKGRIGHMWPTEYSAFEPLFMLHHCNVDRFFALWLDAYHGQSIEPNSTAAGTYALENNTPVDVNTPLSPFRKSETEFWTVNDAEDTWYFGYCYPETMDWEFNTAEEYYAHVNATIARLYSSKARQLLTSGQGNEGSSLSRLLDGDSYTDWTVDLHAVQSALPSAFIVEVSLVGDFSSDPVSNVGLWSKQMLPAHSLDWKTKSKLADKLEPNVHGDISLTTNMLERISAGELESLEASVVVPFLTEKLTWMVFDGDGAVIPPTQLQGLTVEVTSRQVRIPKDPDHPLEYSRDKTSYPEVTMGKGGGVKA</sequence>
<reference evidence="15" key="1">
    <citation type="journal article" date="2020" name="Stud. Mycol.">
        <title>101 Dothideomycetes genomes: A test case for predicting lifestyles and emergence of pathogens.</title>
        <authorList>
            <person name="Haridas S."/>
            <person name="Albert R."/>
            <person name="Binder M."/>
            <person name="Bloem J."/>
            <person name="LaButti K."/>
            <person name="Salamov A."/>
            <person name="Andreopoulos B."/>
            <person name="Baker S."/>
            <person name="Barry K."/>
            <person name="Bills G."/>
            <person name="Bluhm B."/>
            <person name="Cannon C."/>
            <person name="Castanera R."/>
            <person name="Culley D."/>
            <person name="Daum C."/>
            <person name="Ezra D."/>
            <person name="Gonzalez J."/>
            <person name="Henrissat B."/>
            <person name="Kuo A."/>
            <person name="Liang C."/>
            <person name="Lipzen A."/>
            <person name="Lutzoni F."/>
            <person name="Magnuson J."/>
            <person name="Mondo S."/>
            <person name="Nolan M."/>
            <person name="Ohm R."/>
            <person name="Pangilinan J."/>
            <person name="Park H.-J."/>
            <person name="Ramirez L."/>
            <person name="Alfaro M."/>
            <person name="Sun H."/>
            <person name="Tritt A."/>
            <person name="Yoshinaga Y."/>
            <person name="Zwiers L.-H."/>
            <person name="Turgeon B."/>
            <person name="Goodwin S."/>
            <person name="Spatafora J."/>
            <person name="Crous P."/>
            <person name="Grigoriev I."/>
        </authorList>
    </citation>
    <scope>NUCLEOTIDE SEQUENCE [LARGE SCALE GENOMIC DNA]</scope>
    <source>
        <strain evidence="15">CBS 304.66</strain>
    </source>
</reference>
<dbReference type="InterPro" id="IPR002227">
    <property type="entry name" value="Tyrosinase_Cu-bd"/>
</dbReference>
<dbReference type="AlphaFoldDB" id="A0A9P4JVS4"/>
<evidence type="ECO:0000313" key="14">
    <source>
        <dbReference type="EMBL" id="KAF2257857.1"/>
    </source>
</evidence>
<evidence type="ECO:0000256" key="1">
    <source>
        <dbReference type="ARBA" id="ARBA00001973"/>
    </source>
</evidence>
<dbReference type="Pfam" id="PF18132">
    <property type="entry name" value="Tyrosinase_C"/>
    <property type="match status" value="1"/>
</dbReference>
<dbReference type="GO" id="GO:0046872">
    <property type="term" value="F:metal ion binding"/>
    <property type="evidence" value="ECO:0007669"/>
    <property type="project" value="UniProtKB-KW"/>
</dbReference>
<dbReference type="InterPro" id="IPR041640">
    <property type="entry name" value="Tyrosinase_C"/>
</dbReference>
<evidence type="ECO:0000256" key="6">
    <source>
        <dbReference type="ARBA" id="ARBA00023008"/>
    </source>
</evidence>
<keyword evidence="15" id="KW-1185">Reference proteome</keyword>
<dbReference type="OrthoDB" id="6132182at2759"/>
<dbReference type="PANTHER" id="PTHR11474">
    <property type="entry name" value="TYROSINASE FAMILY MEMBER"/>
    <property type="match status" value="1"/>
</dbReference>
<keyword evidence="12" id="KW-0732">Signal</keyword>
<feature type="region of interest" description="Disordered" evidence="11">
    <location>
        <begin position="576"/>
        <end position="604"/>
    </location>
</feature>
<feature type="compositionally biased region" description="Basic and acidic residues" evidence="11">
    <location>
        <begin position="45"/>
        <end position="56"/>
    </location>
</feature>
<feature type="signal peptide" evidence="12">
    <location>
        <begin position="1"/>
        <end position="18"/>
    </location>
</feature>
<accession>A0A9P4JVS4</accession>
<evidence type="ECO:0000256" key="4">
    <source>
        <dbReference type="ARBA" id="ARBA00022723"/>
    </source>
</evidence>
<keyword evidence="6" id="KW-0186">Copper</keyword>
<protein>
    <recommendedName>
        <fullName evidence="3">tyrosinase</fullName>
        <ecNumber evidence="3">1.14.18.1</ecNumber>
    </recommendedName>
</protein>
<dbReference type="PANTHER" id="PTHR11474:SF76">
    <property type="entry name" value="SHKT DOMAIN-CONTAINING PROTEIN"/>
    <property type="match status" value="1"/>
</dbReference>
<dbReference type="PROSITE" id="PS00497">
    <property type="entry name" value="TYROSINASE_1"/>
    <property type="match status" value="1"/>
</dbReference>
<evidence type="ECO:0000313" key="15">
    <source>
        <dbReference type="Proteomes" id="UP000800093"/>
    </source>
</evidence>
<dbReference type="Pfam" id="PF00264">
    <property type="entry name" value="Tyrosinase"/>
    <property type="match status" value="1"/>
</dbReference>
<dbReference type="GO" id="GO:0042438">
    <property type="term" value="P:melanin biosynthetic process"/>
    <property type="evidence" value="ECO:0007669"/>
    <property type="project" value="UniProtKB-KW"/>
</dbReference>
<feature type="domain" description="Tyrosinase copper-binding" evidence="13">
    <location>
        <begin position="121"/>
        <end position="138"/>
    </location>
</feature>
<keyword evidence="5" id="KW-0560">Oxidoreductase</keyword>
<dbReference type="PRINTS" id="PR00092">
    <property type="entry name" value="TYROSINASE"/>
</dbReference>
<feature type="chain" id="PRO_5040371684" description="tyrosinase" evidence="12">
    <location>
        <begin position="19"/>
        <end position="604"/>
    </location>
</feature>
<keyword evidence="7" id="KW-0503">Monooxygenase</keyword>
<evidence type="ECO:0000256" key="11">
    <source>
        <dbReference type="SAM" id="MobiDB-lite"/>
    </source>
</evidence>
<dbReference type="Gene3D" id="1.10.1280.10">
    <property type="entry name" value="Di-copper center containing domain from catechol oxidase"/>
    <property type="match status" value="1"/>
</dbReference>
<comment type="catalytic activity">
    <reaction evidence="10">
        <text>L-tyrosine + O2 = L-dopaquinone + H2O</text>
        <dbReference type="Rhea" id="RHEA:18117"/>
        <dbReference type="ChEBI" id="CHEBI:15377"/>
        <dbReference type="ChEBI" id="CHEBI:15379"/>
        <dbReference type="ChEBI" id="CHEBI:57924"/>
        <dbReference type="ChEBI" id="CHEBI:58315"/>
        <dbReference type="EC" id="1.14.18.1"/>
    </reaction>
</comment>
<evidence type="ECO:0000259" key="13">
    <source>
        <dbReference type="PROSITE" id="PS00497"/>
    </source>
</evidence>
<dbReference type="InterPro" id="IPR050316">
    <property type="entry name" value="Tyrosinase/Hemocyanin"/>
</dbReference>
<dbReference type="InterPro" id="IPR008922">
    <property type="entry name" value="Di-copper_centre_dom_sf"/>
</dbReference>
<evidence type="ECO:0000256" key="10">
    <source>
        <dbReference type="ARBA" id="ARBA00048881"/>
    </source>
</evidence>
<feature type="region of interest" description="Disordered" evidence="11">
    <location>
        <begin position="23"/>
        <end position="56"/>
    </location>
</feature>
<dbReference type="SUPFAM" id="SSF48056">
    <property type="entry name" value="Di-copper centre-containing domain"/>
    <property type="match status" value="1"/>
</dbReference>
<dbReference type="GO" id="GO:0004503">
    <property type="term" value="F:tyrosinase activity"/>
    <property type="evidence" value="ECO:0007669"/>
    <property type="project" value="UniProtKB-EC"/>
</dbReference>
<proteinExistence type="inferred from homology"/>
<comment type="cofactor">
    <cofactor evidence="1">
        <name>Cu(2+)</name>
        <dbReference type="ChEBI" id="CHEBI:29036"/>
    </cofactor>
</comment>
<comment type="caution">
    <text evidence="14">The sequence shown here is derived from an EMBL/GenBank/DDBJ whole genome shotgun (WGS) entry which is preliminary data.</text>
</comment>
<dbReference type="EC" id="1.14.18.1" evidence="3"/>
<comment type="similarity">
    <text evidence="2">Belongs to the tyrosinase family.</text>
</comment>
<evidence type="ECO:0000256" key="8">
    <source>
        <dbReference type="ARBA" id="ARBA00023101"/>
    </source>
</evidence>